<dbReference type="EMBL" id="MN994275">
    <property type="protein sequence ID" value="QIA28847.1"/>
    <property type="molecule type" value="Genomic_DNA"/>
</dbReference>
<feature type="compositionally biased region" description="Basic and acidic residues" evidence="1">
    <location>
        <begin position="30"/>
        <end position="43"/>
    </location>
</feature>
<accession>A0A6C0RTE6</accession>
<dbReference type="GeneID" id="55627584"/>
<feature type="region of interest" description="Disordered" evidence="1">
    <location>
        <begin position="1"/>
        <end position="86"/>
    </location>
</feature>
<evidence type="ECO:0000313" key="3">
    <source>
        <dbReference type="Proteomes" id="UP000474732"/>
    </source>
</evidence>
<feature type="compositionally biased region" description="Low complexity" evidence="1">
    <location>
        <begin position="19"/>
        <end position="29"/>
    </location>
</feature>
<sequence length="86" mass="9370">MVRELHSRVPGCRGEGFRGPADAGQAPQAAEDKSIDEATKILDEGLGGVEEIDEDAPVKPWDKTSDETTTATTEKPWDLDDSDWDI</sequence>
<name>A0A6C0RTE6_9CAUD</name>
<evidence type="ECO:0000313" key="2">
    <source>
        <dbReference type="EMBL" id="QIA28847.1"/>
    </source>
</evidence>
<dbReference type="KEGG" id="vg:55627584"/>
<keyword evidence="3" id="KW-1185">Reference proteome</keyword>
<evidence type="ECO:0000256" key="1">
    <source>
        <dbReference type="SAM" id="MobiDB-lite"/>
    </source>
</evidence>
<dbReference type="RefSeq" id="YP_009856800.1">
    <property type="nucleotide sequence ID" value="NC_048854.1"/>
</dbReference>
<organism evidence="2 3">
    <name type="scientific">Streptomyces phage JXY1</name>
    <dbReference type="NCBI Taxonomy" id="2708562"/>
    <lineage>
        <taxon>Viruses</taxon>
        <taxon>Duplodnaviria</taxon>
        <taxon>Heunggongvirae</taxon>
        <taxon>Uroviricota</taxon>
        <taxon>Caudoviricetes</taxon>
        <taxon>Beephvirinae</taxon>
        <taxon>Manuelvirus</taxon>
        <taxon>Manuelvirus JXY1</taxon>
    </lineage>
</organism>
<protein>
    <submittedName>
        <fullName evidence="2">Uncharacterized protein</fullName>
    </submittedName>
</protein>
<feature type="compositionally biased region" description="Basic and acidic residues" evidence="1">
    <location>
        <begin position="56"/>
        <end position="66"/>
    </location>
</feature>
<proteinExistence type="predicted"/>
<dbReference type="Proteomes" id="UP000474732">
    <property type="component" value="Segment"/>
</dbReference>
<reference evidence="2 3" key="1">
    <citation type="submission" date="2020-01" db="EMBL/GenBank/DDBJ databases">
        <authorList>
            <person name="Xiong X."/>
        </authorList>
    </citation>
    <scope>NUCLEOTIDE SEQUENCE [LARGE SCALE GENOMIC DNA]</scope>
</reference>